<dbReference type="Pfam" id="PF17657">
    <property type="entry name" value="DNA_pol3_finger"/>
    <property type="match status" value="1"/>
</dbReference>
<dbReference type="Pfam" id="PF14579">
    <property type="entry name" value="HHH_6"/>
    <property type="match status" value="1"/>
</dbReference>
<evidence type="ECO:0000256" key="7">
    <source>
        <dbReference type="ARBA" id="ARBA00022705"/>
    </source>
</evidence>
<dbReference type="EC" id="2.7.7.7" evidence="3"/>
<dbReference type="Pfam" id="PF07733">
    <property type="entry name" value="DNA_pol3_alpha"/>
    <property type="match status" value="1"/>
</dbReference>
<dbReference type="InterPro" id="IPR004013">
    <property type="entry name" value="PHP_dom"/>
</dbReference>
<dbReference type="InterPro" id="IPR029460">
    <property type="entry name" value="DNAPol_HHH"/>
</dbReference>
<dbReference type="CDD" id="cd04485">
    <property type="entry name" value="DnaE_OBF"/>
    <property type="match status" value="1"/>
</dbReference>
<accession>A0A7W5XKB6</accession>
<keyword evidence="12" id="KW-1185">Reference proteome</keyword>
<dbReference type="Gene3D" id="1.10.150.870">
    <property type="match status" value="1"/>
</dbReference>
<organism evidence="11 12">
    <name type="scientific">Garicola koreensis</name>
    <dbReference type="NCBI Taxonomy" id="1262554"/>
    <lineage>
        <taxon>Bacteria</taxon>
        <taxon>Bacillati</taxon>
        <taxon>Actinomycetota</taxon>
        <taxon>Actinomycetes</taxon>
        <taxon>Micrococcales</taxon>
        <taxon>Micrococcaceae</taxon>
        <taxon>Garicola</taxon>
    </lineage>
</organism>
<dbReference type="InterPro" id="IPR040982">
    <property type="entry name" value="DNA_pol3_finger"/>
</dbReference>
<dbReference type="InterPro" id="IPR041931">
    <property type="entry name" value="DNA_pol3_alpha_thumb_dom"/>
</dbReference>
<dbReference type="InterPro" id="IPR004805">
    <property type="entry name" value="DnaE2/DnaE/PolC"/>
</dbReference>
<dbReference type="AlphaFoldDB" id="A0A7W5XKB6"/>
<dbReference type="SMART" id="SM00481">
    <property type="entry name" value="POLIIIAc"/>
    <property type="match status" value="1"/>
</dbReference>
<protein>
    <recommendedName>
        <fullName evidence="4">DNA polymerase III subunit alpha</fullName>
        <ecNumber evidence="3">2.7.7.7</ecNumber>
    </recommendedName>
</protein>
<reference evidence="11 12" key="1">
    <citation type="submission" date="2020-08" db="EMBL/GenBank/DDBJ databases">
        <title>Sequencing the genomes of 1000 actinobacteria strains.</title>
        <authorList>
            <person name="Klenk H.-P."/>
        </authorList>
    </citation>
    <scope>NUCLEOTIDE SEQUENCE [LARGE SCALE GENOMIC DNA]</scope>
    <source>
        <strain evidence="11 12">DSM 28238</strain>
    </source>
</reference>
<sequence>MSRGFVHLHNHTEYSMLDGAAKIEDLFAQTKAMGMPAVATTDHGYIFGAYEFWKTAQNYDVKPIIGLEAYLTPGTHRTDRTRVKFGDGIEDVSGTGAYTHMTMWAENTQGMHNLFRASSLASTEGYFYKPRMDREILQTYGKGLIGTTGCVSGEIQTRLRQGQYQEAKKAAGEFQDIFGKENFFCEIMDHGIEIERRTRTDLMRLAKEMNLPLVATNDLHYTHAHDAKAHGALLCVQSNSTLDDPKRFKFGSEEFYLKSAEQMRHLFRDYPEACDNTLLIAERCQVEFNESASYMPRFPVPEGESEQSWFIKEVERGLAYRFPSGIPDEVRRQSEYEIGVITQMGFPGYFLVVADFITWAKENGIRVGPGRGSGAGSMVAYAMRITDLNPLEHGLYFERFLNPDRVSMPDFDVDFDDRRRSEVIDYVVNKYGDERVAMIVTYGTIKSKQALKDAARVMGEPFATGELLTKAMPPDAQGKPMPLAETYDDAGARYKEAGELRELLDTDPRLKEIFDVATGLEGLKRQWGVHAAGVIMSSDPLIDIIPLMKREQDGAIITQFDYPTSETLGLIKMDFLGLRNLTIISDALENIRQNKDEDIDLETLDLTDRPAYELLSRGDTLGVFQLDGSGLRSLLRQMRPDNFEDISATIALYRPGPMGANSHTNYALRKNGQQKVTGIHPELEEPLAEILDTTYGLIIYQEQVMAIAQAAAGYSLGEADILRRAMGKKKKAELDKQKVGFFEGMKSNGYSQEATQTLWDLLLPFSDYAFNKAHSAAYGLIAYWTAYLKANYPAEYMAALLTSVGENRDKLALYLSECRRMGITVTPPSVNESTLDFTPVGDDTVRFGMGAVRNVGSNVVVGMVSARQEQGRYESFSDFFKKVPVQVCNKRTVESLIKAGAFDEMGHTRRSLVAVHEQAIDQSIGQKRKEAENQFDLFSDSALDLGEALQVSVPELPEWDKMDKLSFERDMLGLYVSDHPLQGLERTLAQHADRSIAQVMSEDGPPDNATVTIAGMITSLQRKVAKSGNPYARAEVEDLVGTLEVMFFGKTYQAVSMVLAEDLVVAIKGQVDRREDGGVVLKAMDVTALDTQEDGTAGPVVLSVPVQKATEKVVAELGSTLKAHRGNAAVHVKLLSGHKVELMRLGDDFQVTPSPALYGDLKVLLGPTCLES</sequence>
<dbReference type="EMBL" id="JACIBT010000001">
    <property type="protein sequence ID" value="MBB3667382.1"/>
    <property type="molecule type" value="Genomic_DNA"/>
</dbReference>
<dbReference type="GO" id="GO:0003676">
    <property type="term" value="F:nucleic acid binding"/>
    <property type="evidence" value="ECO:0007669"/>
    <property type="project" value="InterPro"/>
</dbReference>
<dbReference type="InterPro" id="IPR016195">
    <property type="entry name" value="Pol/histidinol_Pase-like"/>
</dbReference>
<keyword evidence="6 11" id="KW-0548">Nucleotidyltransferase</keyword>
<dbReference type="CDD" id="cd12113">
    <property type="entry name" value="PHP_PolIIIA_DnaE3"/>
    <property type="match status" value="1"/>
</dbReference>
<evidence type="ECO:0000256" key="9">
    <source>
        <dbReference type="ARBA" id="ARBA00049244"/>
    </source>
</evidence>
<dbReference type="GO" id="GO:0005737">
    <property type="term" value="C:cytoplasm"/>
    <property type="evidence" value="ECO:0007669"/>
    <property type="project" value="UniProtKB-SubCell"/>
</dbReference>
<dbReference type="Gene3D" id="1.10.10.1600">
    <property type="entry name" value="Bacterial DNA polymerase III alpha subunit, thumb domain"/>
    <property type="match status" value="1"/>
</dbReference>
<keyword evidence="8" id="KW-0239">DNA-directed DNA polymerase</keyword>
<proteinExistence type="inferred from homology"/>
<evidence type="ECO:0000259" key="10">
    <source>
        <dbReference type="SMART" id="SM00481"/>
    </source>
</evidence>
<evidence type="ECO:0000256" key="8">
    <source>
        <dbReference type="ARBA" id="ARBA00022932"/>
    </source>
</evidence>
<dbReference type="NCBIfam" id="TIGR00594">
    <property type="entry name" value="polc"/>
    <property type="match status" value="1"/>
</dbReference>
<comment type="caution">
    <text evidence="11">The sequence shown here is derived from an EMBL/GenBank/DDBJ whole genome shotgun (WGS) entry which is preliminary data.</text>
</comment>
<evidence type="ECO:0000256" key="3">
    <source>
        <dbReference type="ARBA" id="ARBA00012417"/>
    </source>
</evidence>
<evidence type="ECO:0000256" key="5">
    <source>
        <dbReference type="ARBA" id="ARBA00022679"/>
    </source>
</evidence>
<keyword evidence="7" id="KW-0235">DNA replication</keyword>
<comment type="similarity">
    <text evidence="2">Belongs to the DNA polymerase type-C family. DnaE subfamily.</text>
</comment>
<dbReference type="InterPro" id="IPR004365">
    <property type="entry name" value="NA-bd_OB_tRNA"/>
</dbReference>
<comment type="subcellular location">
    <subcellularLocation>
        <location evidence="1">Cytoplasm</location>
    </subcellularLocation>
</comment>
<evidence type="ECO:0000313" key="11">
    <source>
        <dbReference type="EMBL" id="MBB3667382.1"/>
    </source>
</evidence>
<evidence type="ECO:0000256" key="4">
    <source>
        <dbReference type="ARBA" id="ARBA00019114"/>
    </source>
</evidence>
<dbReference type="Pfam" id="PF01336">
    <property type="entry name" value="tRNA_anti-codon"/>
    <property type="match status" value="1"/>
</dbReference>
<dbReference type="RefSeq" id="WP_183357705.1">
    <property type="nucleotide sequence ID" value="NZ_BAABKR010000001.1"/>
</dbReference>
<dbReference type="PANTHER" id="PTHR32294:SF0">
    <property type="entry name" value="DNA POLYMERASE III SUBUNIT ALPHA"/>
    <property type="match status" value="1"/>
</dbReference>
<comment type="catalytic activity">
    <reaction evidence="9">
        <text>DNA(n) + a 2'-deoxyribonucleoside 5'-triphosphate = DNA(n+1) + diphosphate</text>
        <dbReference type="Rhea" id="RHEA:22508"/>
        <dbReference type="Rhea" id="RHEA-COMP:17339"/>
        <dbReference type="Rhea" id="RHEA-COMP:17340"/>
        <dbReference type="ChEBI" id="CHEBI:33019"/>
        <dbReference type="ChEBI" id="CHEBI:61560"/>
        <dbReference type="ChEBI" id="CHEBI:173112"/>
        <dbReference type="EC" id="2.7.7.7"/>
    </reaction>
</comment>
<dbReference type="Proteomes" id="UP000547528">
    <property type="component" value="Unassembled WGS sequence"/>
</dbReference>
<dbReference type="GO" id="GO:0003887">
    <property type="term" value="F:DNA-directed DNA polymerase activity"/>
    <property type="evidence" value="ECO:0007669"/>
    <property type="project" value="UniProtKB-KW"/>
</dbReference>
<gene>
    <name evidence="11" type="ORF">FHX47_000975</name>
</gene>
<dbReference type="InterPro" id="IPR003141">
    <property type="entry name" value="Pol/His_phosphatase_N"/>
</dbReference>
<dbReference type="GO" id="GO:0006260">
    <property type="term" value="P:DNA replication"/>
    <property type="evidence" value="ECO:0007669"/>
    <property type="project" value="UniProtKB-KW"/>
</dbReference>
<dbReference type="GO" id="GO:0008408">
    <property type="term" value="F:3'-5' exonuclease activity"/>
    <property type="evidence" value="ECO:0007669"/>
    <property type="project" value="InterPro"/>
</dbReference>
<dbReference type="PANTHER" id="PTHR32294">
    <property type="entry name" value="DNA POLYMERASE III SUBUNIT ALPHA"/>
    <property type="match status" value="1"/>
</dbReference>
<keyword evidence="5 11" id="KW-0808">Transferase</keyword>
<dbReference type="SUPFAM" id="SSF89550">
    <property type="entry name" value="PHP domain-like"/>
    <property type="match status" value="1"/>
</dbReference>
<name>A0A7W5XKB6_9MICC</name>
<feature type="domain" description="Polymerase/histidinol phosphatase N-terminal" evidence="10">
    <location>
        <begin position="6"/>
        <end position="73"/>
    </location>
</feature>
<evidence type="ECO:0000313" key="12">
    <source>
        <dbReference type="Proteomes" id="UP000547528"/>
    </source>
</evidence>
<evidence type="ECO:0000256" key="1">
    <source>
        <dbReference type="ARBA" id="ARBA00004496"/>
    </source>
</evidence>
<evidence type="ECO:0000256" key="2">
    <source>
        <dbReference type="ARBA" id="ARBA00009496"/>
    </source>
</evidence>
<dbReference type="NCBIfam" id="NF004226">
    <property type="entry name" value="PRK05673.1"/>
    <property type="match status" value="1"/>
</dbReference>
<evidence type="ECO:0000256" key="6">
    <source>
        <dbReference type="ARBA" id="ARBA00022695"/>
    </source>
</evidence>
<dbReference type="Pfam" id="PF02811">
    <property type="entry name" value="PHP"/>
    <property type="match status" value="1"/>
</dbReference>
<dbReference type="Gene3D" id="3.20.20.140">
    <property type="entry name" value="Metal-dependent hydrolases"/>
    <property type="match status" value="1"/>
</dbReference>
<dbReference type="InterPro" id="IPR011708">
    <property type="entry name" value="DNA_pol3_alpha_NTPase_dom"/>
</dbReference>
<dbReference type="NCBIfam" id="NF005298">
    <property type="entry name" value="PRK06826.1"/>
    <property type="match status" value="1"/>
</dbReference>